<evidence type="ECO:0000259" key="1">
    <source>
        <dbReference type="Pfam" id="PF06259"/>
    </source>
</evidence>
<accession>A0A1R4G431</accession>
<dbReference type="RefSeq" id="WP_086997730.1">
    <property type="nucleotide sequence ID" value="NZ_FUHW01000027.1"/>
</dbReference>
<evidence type="ECO:0000313" key="3">
    <source>
        <dbReference type="Proteomes" id="UP000195913"/>
    </source>
</evidence>
<reference evidence="2 3" key="1">
    <citation type="submission" date="2017-02" db="EMBL/GenBank/DDBJ databases">
        <authorList>
            <person name="Peterson S.W."/>
        </authorList>
    </citation>
    <scope>NUCLEOTIDE SEQUENCE [LARGE SCALE GENOMIC DNA]</scope>
    <source>
        <strain evidence="2 3">B Ar 00.02</strain>
    </source>
</reference>
<feature type="domain" description="DUF1023" evidence="1">
    <location>
        <begin position="70"/>
        <end position="241"/>
    </location>
</feature>
<protein>
    <recommendedName>
        <fullName evidence="1">DUF1023 domain-containing protein</fullName>
    </recommendedName>
</protein>
<proteinExistence type="predicted"/>
<keyword evidence="3" id="KW-1185">Reference proteome</keyword>
<dbReference type="InterPro" id="IPR010427">
    <property type="entry name" value="DUF1023"/>
</dbReference>
<dbReference type="AlphaFoldDB" id="A0A1R4G431"/>
<dbReference type="EMBL" id="FUHW01000027">
    <property type="protein sequence ID" value="SJM62899.1"/>
    <property type="molecule type" value="Genomic_DNA"/>
</dbReference>
<dbReference type="Pfam" id="PF06259">
    <property type="entry name" value="Abhydrolase_8"/>
    <property type="match status" value="1"/>
</dbReference>
<sequence>MVSGGPATVAELITRAEREFENAKRRRDGFNQDRRAAVDGVAHALRATSMTSRLPARRLLFLDLAGPHPLAAVVLGDPDHATHLTWQISGAGIRPGTAMWGTAREAGELLLQQRAAGAERPAVIAWLGYPAPGLLKALSDHAARTCAARLAYDIRRVGELLPRTTHTAIEAHSYGATLAAYALARLGTGGHRPATAGTRIDTLATIGSAGIPERLLRDPSCLGVPPHRRYEAVARKDLLARYGRILSARTTVAGLPFAVEGHPESGLQAVTGHNTSRFVPGTDDPEYGYRDPGTLSLHNLARILIGGTPEFG</sequence>
<dbReference type="Proteomes" id="UP000195913">
    <property type="component" value="Unassembled WGS sequence"/>
</dbReference>
<organism evidence="2 3">
    <name type="scientific">Arthrobacter rhombi</name>
    <dbReference type="NCBI Taxonomy" id="71253"/>
    <lineage>
        <taxon>Bacteria</taxon>
        <taxon>Bacillati</taxon>
        <taxon>Actinomycetota</taxon>
        <taxon>Actinomycetes</taxon>
        <taxon>Micrococcales</taxon>
        <taxon>Micrococcaceae</taxon>
        <taxon>Arthrobacter</taxon>
    </lineage>
</organism>
<evidence type="ECO:0000313" key="2">
    <source>
        <dbReference type="EMBL" id="SJM62899.1"/>
    </source>
</evidence>
<gene>
    <name evidence="2" type="ORF">FM101_07540</name>
</gene>
<name>A0A1R4G431_9MICC</name>